<comment type="similarity">
    <text evidence="1">Belongs to the peptidase C40 family.</text>
</comment>
<reference evidence="12 13" key="1">
    <citation type="submission" date="2018-03" db="EMBL/GenBank/DDBJ databases">
        <title>Genomic Encyclopedia of Type Strains, Phase III (KMG-III): the genomes of soil and plant-associated and newly described type strains.</title>
        <authorList>
            <person name="Whitman W."/>
        </authorList>
    </citation>
    <scope>NUCLEOTIDE SEQUENCE [LARGE SCALE GENOMIC DNA]</scope>
    <source>
        <strain evidence="12 13">CGMCC 1.12259</strain>
    </source>
</reference>
<evidence type="ECO:0000259" key="10">
    <source>
        <dbReference type="PROSITE" id="PS51782"/>
    </source>
</evidence>
<evidence type="ECO:0000259" key="11">
    <source>
        <dbReference type="PROSITE" id="PS51935"/>
    </source>
</evidence>
<dbReference type="Gene3D" id="3.10.350.10">
    <property type="entry name" value="LysM domain"/>
    <property type="match status" value="4"/>
</dbReference>
<dbReference type="InterPro" id="IPR038765">
    <property type="entry name" value="Papain-like_cys_pep_sf"/>
</dbReference>
<dbReference type="Pfam" id="PF01476">
    <property type="entry name" value="LysM"/>
    <property type="match status" value="4"/>
</dbReference>
<evidence type="ECO:0000313" key="12">
    <source>
        <dbReference type="EMBL" id="PSL40334.1"/>
    </source>
</evidence>
<accession>A0A2P8H297</accession>
<dbReference type="SUPFAM" id="SSF54001">
    <property type="entry name" value="Cysteine proteinases"/>
    <property type="match status" value="1"/>
</dbReference>
<dbReference type="PROSITE" id="PS51782">
    <property type="entry name" value="LYSM"/>
    <property type="match status" value="4"/>
</dbReference>
<keyword evidence="6" id="KW-0788">Thiol protease</keyword>
<feature type="domain" description="LysM" evidence="10">
    <location>
        <begin position="95"/>
        <end position="138"/>
    </location>
</feature>
<keyword evidence="4" id="KW-0677">Repeat</keyword>
<feature type="domain" description="LysM" evidence="10">
    <location>
        <begin position="163"/>
        <end position="206"/>
    </location>
</feature>
<dbReference type="GO" id="GO:0006508">
    <property type="term" value="P:proteolysis"/>
    <property type="evidence" value="ECO:0007669"/>
    <property type="project" value="UniProtKB-KW"/>
</dbReference>
<evidence type="ECO:0000256" key="8">
    <source>
        <dbReference type="SAM" id="MobiDB-lite"/>
    </source>
</evidence>
<proteinExistence type="inferred from homology"/>
<dbReference type="Proteomes" id="UP000242682">
    <property type="component" value="Unassembled WGS sequence"/>
</dbReference>
<keyword evidence="7" id="KW-0961">Cell wall biogenesis/degradation</keyword>
<evidence type="ECO:0000256" key="5">
    <source>
        <dbReference type="ARBA" id="ARBA00022801"/>
    </source>
</evidence>
<dbReference type="SUPFAM" id="SSF54106">
    <property type="entry name" value="LysM domain"/>
    <property type="match status" value="4"/>
</dbReference>
<dbReference type="OrthoDB" id="9813368at2"/>
<dbReference type="EMBL" id="PYAT01000005">
    <property type="protein sequence ID" value="PSL40334.1"/>
    <property type="molecule type" value="Genomic_DNA"/>
</dbReference>
<sequence length="425" mass="44752">MKKFAFSVLATSSLALFFGVSDTEASSYTIKSGDSLWKVATENKVSVSDLKQWNNLKSDSIYPNQVLTLSAPKAATVSTATSQISVSKSSTASSSLYIVKSGDTLSKIASLHKTSVSTLQQLNGLSGSLIYVGQKLKVNGTAAAPASPTVTKPATTASPSATSTYKVVSGDTLAGIAKKKNVSVTQLMNWNNLSSSLIRVGQVLKIENSASSSSPSPAATTPAPSVPAPTASATGTYKVVSGDTLSGIAHRHGVSVTQIMNWNNLTSSLIRVGQTLKVNNSLVATQPSTTPVSAPVTAPTNSSTVNAIISTATSLQGIPYVWGGSTTKGFDCSGYIYYVYNKAGVSVPRTNTSGLDARSYYVNTPQVGDLVFFKNTYRQGISHVGIYMGNNKFIHAGGDRVQITNLNDSYWGKHFDSFKRLYAMD</sequence>
<keyword evidence="13" id="KW-1185">Reference proteome</keyword>
<evidence type="ECO:0000256" key="1">
    <source>
        <dbReference type="ARBA" id="ARBA00007074"/>
    </source>
</evidence>
<keyword evidence="3 9" id="KW-0732">Signal</keyword>
<gene>
    <name evidence="12" type="ORF">B0H99_105111</name>
</gene>
<comment type="caution">
    <text evidence="12">The sequence shown here is derived from an EMBL/GenBank/DDBJ whole genome shotgun (WGS) entry which is preliminary data.</text>
</comment>
<dbReference type="Pfam" id="PF00877">
    <property type="entry name" value="NLPC_P60"/>
    <property type="match status" value="1"/>
</dbReference>
<evidence type="ECO:0000313" key="13">
    <source>
        <dbReference type="Proteomes" id="UP000242682"/>
    </source>
</evidence>
<dbReference type="GO" id="GO:0008234">
    <property type="term" value="F:cysteine-type peptidase activity"/>
    <property type="evidence" value="ECO:0007669"/>
    <property type="project" value="UniProtKB-KW"/>
</dbReference>
<dbReference type="PROSITE" id="PS51935">
    <property type="entry name" value="NLPC_P60"/>
    <property type="match status" value="1"/>
</dbReference>
<dbReference type="GO" id="GO:0071555">
    <property type="term" value="P:cell wall organization"/>
    <property type="evidence" value="ECO:0007669"/>
    <property type="project" value="UniProtKB-KW"/>
</dbReference>
<dbReference type="PANTHER" id="PTHR33734:SF22">
    <property type="entry name" value="MEMBRANE-BOUND LYTIC MUREIN TRANSGLYCOSYLASE D"/>
    <property type="match status" value="1"/>
</dbReference>
<dbReference type="SMART" id="SM00257">
    <property type="entry name" value="LysM"/>
    <property type="match status" value="4"/>
</dbReference>
<keyword evidence="5" id="KW-0378">Hydrolase</keyword>
<name>A0A2P8H297_9BACL</name>
<feature type="domain" description="LysM" evidence="10">
    <location>
        <begin position="235"/>
        <end position="278"/>
    </location>
</feature>
<feature type="signal peptide" evidence="9">
    <location>
        <begin position="1"/>
        <end position="17"/>
    </location>
</feature>
<keyword evidence="2" id="KW-0645">Protease</keyword>
<dbReference type="PANTHER" id="PTHR33734">
    <property type="entry name" value="LYSM DOMAIN-CONTAINING GPI-ANCHORED PROTEIN 2"/>
    <property type="match status" value="1"/>
</dbReference>
<protein>
    <submittedName>
        <fullName evidence="12">Peptidoglycan endopeptidase LytE</fullName>
    </submittedName>
</protein>
<dbReference type="CDD" id="cd00118">
    <property type="entry name" value="LysM"/>
    <property type="match status" value="4"/>
</dbReference>
<dbReference type="GO" id="GO:0008932">
    <property type="term" value="F:lytic endotransglycosylase activity"/>
    <property type="evidence" value="ECO:0007669"/>
    <property type="project" value="TreeGrafter"/>
</dbReference>
<dbReference type="RefSeq" id="WP_106533121.1">
    <property type="nucleotide sequence ID" value="NZ_PYAT01000005.1"/>
</dbReference>
<dbReference type="InterPro" id="IPR036779">
    <property type="entry name" value="LysM_dom_sf"/>
</dbReference>
<dbReference type="InterPro" id="IPR000064">
    <property type="entry name" value="NLP_P60_dom"/>
</dbReference>
<feature type="chain" id="PRO_5038654632" evidence="9">
    <location>
        <begin position="18"/>
        <end position="425"/>
    </location>
</feature>
<evidence type="ECO:0000256" key="3">
    <source>
        <dbReference type="ARBA" id="ARBA00022729"/>
    </source>
</evidence>
<feature type="region of interest" description="Disordered" evidence="8">
    <location>
        <begin position="209"/>
        <end position="231"/>
    </location>
</feature>
<organism evidence="12 13">
    <name type="scientific">Planomicrobium soli</name>
    <dbReference type="NCBI Taxonomy" id="1176648"/>
    <lineage>
        <taxon>Bacteria</taxon>
        <taxon>Bacillati</taxon>
        <taxon>Bacillota</taxon>
        <taxon>Bacilli</taxon>
        <taxon>Bacillales</taxon>
        <taxon>Caryophanaceae</taxon>
        <taxon>Planomicrobium</taxon>
    </lineage>
</organism>
<dbReference type="Gene3D" id="3.90.1720.10">
    <property type="entry name" value="endopeptidase domain like (from Nostoc punctiforme)"/>
    <property type="match status" value="1"/>
</dbReference>
<feature type="domain" description="NlpC/P60" evidence="11">
    <location>
        <begin position="302"/>
        <end position="422"/>
    </location>
</feature>
<dbReference type="InterPro" id="IPR018392">
    <property type="entry name" value="LysM"/>
</dbReference>
<evidence type="ECO:0000256" key="2">
    <source>
        <dbReference type="ARBA" id="ARBA00022670"/>
    </source>
</evidence>
<evidence type="ECO:0000256" key="6">
    <source>
        <dbReference type="ARBA" id="ARBA00022807"/>
    </source>
</evidence>
<evidence type="ECO:0000256" key="7">
    <source>
        <dbReference type="ARBA" id="ARBA00023316"/>
    </source>
</evidence>
<feature type="domain" description="LysM" evidence="10">
    <location>
        <begin position="26"/>
        <end position="69"/>
    </location>
</feature>
<dbReference type="AlphaFoldDB" id="A0A2P8H297"/>
<evidence type="ECO:0000256" key="9">
    <source>
        <dbReference type="SAM" id="SignalP"/>
    </source>
</evidence>
<evidence type="ECO:0000256" key="4">
    <source>
        <dbReference type="ARBA" id="ARBA00022737"/>
    </source>
</evidence>